<proteinExistence type="predicted"/>
<name>A0A9P4V523_9PLEO</name>
<evidence type="ECO:0000313" key="2">
    <source>
        <dbReference type="Proteomes" id="UP000799444"/>
    </source>
</evidence>
<accession>A0A9P4V523</accession>
<comment type="caution">
    <text evidence="1">The sequence shown here is derived from an EMBL/GenBank/DDBJ whole genome shotgun (WGS) entry which is preliminary data.</text>
</comment>
<protein>
    <submittedName>
        <fullName evidence="1">Uncharacterized protein</fullName>
    </submittedName>
</protein>
<dbReference type="OrthoDB" id="1744869at2759"/>
<organism evidence="1 2">
    <name type="scientific">Polyplosphaeria fusca</name>
    <dbReference type="NCBI Taxonomy" id="682080"/>
    <lineage>
        <taxon>Eukaryota</taxon>
        <taxon>Fungi</taxon>
        <taxon>Dikarya</taxon>
        <taxon>Ascomycota</taxon>
        <taxon>Pezizomycotina</taxon>
        <taxon>Dothideomycetes</taxon>
        <taxon>Pleosporomycetidae</taxon>
        <taxon>Pleosporales</taxon>
        <taxon>Tetraplosphaeriaceae</taxon>
        <taxon>Polyplosphaeria</taxon>
    </lineage>
</organism>
<evidence type="ECO:0000313" key="1">
    <source>
        <dbReference type="EMBL" id="KAF2740172.1"/>
    </source>
</evidence>
<dbReference type="AlphaFoldDB" id="A0A9P4V523"/>
<reference evidence="1" key="1">
    <citation type="journal article" date="2020" name="Stud. Mycol.">
        <title>101 Dothideomycetes genomes: a test case for predicting lifestyles and emergence of pathogens.</title>
        <authorList>
            <person name="Haridas S."/>
            <person name="Albert R."/>
            <person name="Binder M."/>
            <person name="Bloem J."/>
            <person name="Labutti K."/>
            <person name="Salamov A."/>
            <person name="Andreopoulos B."/>
            <person name="Baker S."/>
            <person name="Barry K."/>
            <person name="Bills G."/>
            <person name="Bluhm B."/>
            <person name="Cannon C."/>
            <person name="Castanera R."/>
            <person name="Culley D."/>
            <person name="Daum C."/>
            <person name="Ezra D."/>
            <person name="Gonzalez J."/>
            <person name="Henrissat B."/>
            <person name="Kuo A."/>
            <person name="Liang C."/>
            <person name="Lipzen A."/>
            <person name="Lutzoni F."/>
            <person name="Magnuson J."/>
            <person name="Mondo S."/>
            <person name="Nolan M."/>
            <person name="Ohm R."/>
            <person name="Pangilinan J."/>
            <person name="Park H.-J."/>
            <person name="Ramirez L."/>
            <person name="Alfaro M."/>
            <person name="Sun H."/>
            <person name="Tritt A."/>
            <person name="Yoshinaga Y."/>
            <person name="Zwiers L.-H."/>
            <person name="Turgeon B."/>
            <person name="Goodwin S."/>
            <person name="Spatafora J."/>
            <person name="Crous P."/>
            <person name="Grigoriev I."/>
        </authorList>
    </citation>
    <scope>NUCLEOTIDE SEQUENCE</scope>
    <source>
        <strain evidence="1">CBS 125425</strain>
    </source>
</reference>
<keyword evidence="2" id="KW-1185">Reference proteome</keyword>
<dbReference type="Proteomes" id="UP000799444">
    <property type="component" value="Unassembled WGS sequence"/>
</dbReference>
<gene>
    <name evidence="1" type="ORF">EJ04DRAFT_234291</name>
</gene>
<dbReference type="EMBL" id="ML996101">
    <property type="protein sequence ID" value="KAF2740172.1"/>
    <property type="molecule type" value="Genomic_DNA"/>
</dbReference>
<sequence>MTPWLRRQWHVLSLLRPVGRAPTRPFRPRAYASNPPVVHRLNSAIIIPSNVPGTQPDDIIAYINPVTTTLKDRLAVFFVTPAFATWLLDDFTFLRKALDKIFKTAASQSLWRHTRIEAVVAVVDKLPVPRPLEDAGNIAEESLKRAQNPPVLDTGHEGVAYAVLNKNDTVRDLDAYATEKGAITFLLSDRPAVDGSGISLKTLHLPLANTIFQTGTTTTIKHTVWVSQGGDGDLELTSSRDLEHFGLRLQKHGHTLPSATVLSVPLIPLTEPRVVEASMGNIVRRVFDSNGKSVTASEELEQRVPQYFTSRHEPSQHMTVWALVIPQSALPSISQNTERFLSAGSVGANANAEAPLLELWKSMWNSDPARWNELVPQALERGARLHRVLSGGGGWGKKAGLLSLDPSFNSKTEVSYPDLASPPGLSEKFDDFSSVLHNIIQPGDAVQFFIFPGDVQHGSTASETAPEQLQRLSNSALPWTWEIGTIPSTIDSIQNTARQFSKPPPKEIHVVRGSFGALSEGAMRFKHQFMPKDSYNSMVKGGCDIDVPFTRLAAVGLKALSEPERTTRVGGLAD</sequence>